<accession>A0A4V2SVJ8</accession>
<evidence type="ECO:0000313" key="2">
    <source>
        <dbReference type="Proteomes" id="UP000295050"/>
    </source>
</evidence>
<dbReference type="OrthoDB" id="9792525at2"/>
<comment type="caution">
    <text evidence="1">The sequence shown here is derived from an EMBL/GenBank/DDBJ whole genome shotgun (WGS) entry which is preliminary data.</text>
</comment>
<reference evidence="1 2" key="1">
    <citation type="submission" date="2019-03" db="EMBL/GenBank/DDBJ databases">
        <title>Genomic Encyclopedia of Type Strains, Phase IV (KMG-IV): sequencing the most valuable type-strain genomes for metagenomic binning, comparative biology and taxonomic classification.</title>
        <authorList>
            <person name="Goeker M."/>
        </authorList>
    </citation>
    <scope>NUCLEOTIDE SEQUENCE [LARGE SCALE GENOMIC DNA]</scope>
    <source>
        <strain evidence="1 2">DSM 24766</strain>
    </source>
</reference>
<proteinExistence type="predicted"/>
<evidence type="ECO:0000313" key="1">
    <source>
        <dbReference type="EMBL" id="TCP58786.1"/>
    </source>
</evidence>
<sequence>MTNATPITSACGDEGLTIPTPVQSAFLRLLHALDRCIAAERQLLETDAGDFDSARTACEMAGETLSMHFGELLAMPESGPSDKSLRRLAFVMNSLLSIENNADRAYFAAALLDHAPLFDPGASCTTGPMLRGLHLACLTQTALLVDLRDPASEVGYPELTP</sequence>
<organism evidence="1 2">
    <name type="scientific">Rhodovulum bhavnagarense</name>
    <dbReference type="NCBI Taxonomy" id="992286"/>
    <lineage>
        <taxon>Bacteria</taxon>
        <taxon>Pseudomonadati</taxon>
        <taxon>Pseudomonadota</taxon>
        <taxon>Alphaproteobacteria</taxon>
        <taxon>Rhodobacterales</taxon>
        <taxon>Paracoccaceae</taxon>
        <taxon>Rhodovulum</taxon>
    </lineage>
</organism>
<dbReference type="EMBL" id="SLXU01000017">
    <property type="protein sequence ID" value="TCP58786.1"/>
    <property type="molecule type" value="Genomic_DNA"/>
</dbReference>
<dbReference type="RefSeq" id="WP_132952751.1">
    <property type="nucleotide sequence ID" value="NZ_SLXU01000017.1"/>
</dbReference>
<keyword evidence="2" id="KW-1185">Reference proteome</keyword>
<gene>
    <name evidence="1" type="ORF">EV663_11752</name>
</gene>
<dbReference type="Proteomes" id="UP000295050">
    <property type="component" value="Unassembled WGS sequence"/>
</dbReference>
<protein>
    <submittedName>
        <fullName evidence="1">Uncharacterized protein</fullName>
    </submittedName>
</protein>
<dbReference type="AlphaFoldDB" id="A0A4V2SVJ8"/>
<name>A0A4V2SVJ8_9RHOB</name>